<dbReference type="PROSITE" id="PS51387">
    <property type="entry name" value="FAD_PCMH"/>
    <property type="match status" value="1"/>
</dbReference>
<protein>
    <submittedName>
        <fullName evidence="5">FAD binding domain-containing protein</fullName>
    </submittedName>
    <submittedName>
        <fullName evidence="6">Molybdopterin dehydrogenase</fullName>
    </submittedName>
</protein>
<evidence type="ECO:0000313" key="5">
    <source>
        <dbReference type="EMBL" id="MDX8330837.1"/>
    </source>
</evidence>
<dbReference type="GO" id="GO:0071949">
    <property type="term" value="F:FAD binding"/>
    <property type="evidence" value="ECO:0007669"/>
    <property type="project" value="InterPro"/>
</dbReference>
<evidence type="ECO:0000256" key="3">
    <source>
        <dbReference type="ARBA" id="ARBA00023002"/>
    </source>
</evidence>
<dbReference type="InterPro" id="IPR036683">
    <property type="entry name" value="CO_DH_flav_C_dom_sf"/>
</dbReference>
<dbReference type="EMBL" id="NXEJ01000003">
    <property type="protein sequence ID" value="POO52867.1"/>
    <property type="molecule type" value="Genomic_DNA"/>
</dbReference>
<dbReference type="SUPFAM" id="SSF55447">
    <property type="entry name" value="CO dehydrogenase flavoprotein C-terminal domain-like"/>
    <property type="match status" value="1"/>
</dbReference>
<dbReference type="InterPro" id="IPR016169">
    <property type="entry name" value="FAD-bd_PCMH_sub2"/>
</dbReference>
<dbReference type="AlphaFoldDB" id="A0AAE5VQF8"/>
<dbReference type="InterPro" id="IPR036318">
    <property type="entry name" value="FAD-bd_PCMH-like_sf"/>
</dbReference>
<dbReference type="SUPFAM" id="SSF56176">
    <property type="entry name" value="FAD-binding/transporter-associated domain-like"/>
    <property type="match status" value="1"/>
</dbReference>
<dbReference type="EMBL" id="JAVRAD010000007">
    <property type="protein sequence ID" value="MDX8330837.1"/>
    <property type="molecule type" value="Genomic_DNA"/>
</dbReference>
<name>A0AAE5VQF8_9HYPH</name>
<keyword evidence="8" id="KW-1185">Reference proteome</keyword>
<dbReference type="InterPro" id="IPR016166">
    <property type="entry name" value="FAD-bd_PCMH"/>
</dbReference>
<evidence type="ECO:0000313" key="6">
    <source>
        <dbReference type="EMBL" id="POO52867.1"/>
    </source>
</evidence>
<gene>
    <name evidence="6" type="ORF">CPJ18_06350</name>
    <name evidence="5" type="ORF">RMS29_16545</name>
</gene>
<keyword evidence="2" id="KW-0274">FAD</keyword>
<dbReference type="Pfam" id="PF00941">
    <property type="entry name" value="FAD_binding_5"/>
    <property type="match status" value="1"/>
</dbReference>
<dbReference type="Proteomes" id="UP000237447">
    <property type="component" value="Unassembled WGS sequence"/>
</dbReference>
<reference evidence="6 7" key="1">
    <citation type="journal article" date="2018" name="Syst. Appl. Microbiol.">
        <title>Agrobacterium rosae sp. nov., isolated from galls on different agricultural crops.</title>
        <authorList>
            <person name="Kuzmanovic N."/>
            <person name="Pulawska J."/>
            <person name="Smalla K."/>
            <person name="Nesme X."/>
        </authorList>
    </citation>
    <scope>NUCLEOTIDE SEQUENCE [LARGE SCALE GENOMIC DNA]</scope>
    <source>
        <strain evidence="6 7">NCPPB 1650</strain>
    </source>
</reference>
<dbReference type="InterPro" id="IPR051312">
    <property type="entry name" value="Diverse_Substr_Oxidored"/>
</dbReference>
<proteinExistence type="predicted"/>
<dbReference type="PANTHER" id="PTHR42659">
    <property type="entry name" value="XANTHINE DEHYDROGENASE SUBUNIT C-RELATED"/>
    <property type="match status" value="1"/>
</dbReference>
<evidence type="ECO:0000259" key="4">
    <source>
        <dbReference type="PROSITE" id="PS51387"/>
    </source>
</evidence>
<dbReference type="InterPro" id="IPR002346">
    <property type="entry name" value="Mopterin_DH_FAD-bd"/>
</dbReference>
<evidence type="ECO:0000256" key="2">
    <source>
        <dbReference type="ARBA" id="ARBA00022827"/>
    </source>
</evidence>
<evidence type="ECO:0000313" key="7">
    <source>
        <dbReference type="Proteomes" id="UP000237447"/>
    </source>
</evidence>
<dbReference type="GO" id="GO:0016491">
    <property type="term" value="F:oxidoreductase activity"/>
    <property type="evidence" value="ECO:0007669"/>
    <property type="project" value="UniProtKB-KW"/>
</dbReference>
<dbReference type="InterPro" id="IPR005107">
    <property type="entry name" value="CO_DH_flav_C"/>
</dbReference>
<feature type="domain" description="FAD-binding PCMH-type" evidence="4">
    <location>
        <begin position="1"/>
        <end position="174"/>
    </location>
</feature>
<accession>A0AAE5VQF8</accession>
<dbReference type="Gene3D" id="3.30.465.10">
    <property type="match status" value="1"/>
</dbReference>
<dbReference type="Gene3D" id="3.30.390.50">
    <property type="entry name" value="CO dehydrogenase flavoprotein, C-terminal domain"/>
    <property type="match status" value="1"/>
</dbReference>
<dbReference type="RefSeq" id="WP_103657441.1">
    <property type="nucleotide sequence ID" value="NZ_CP192765.1"/>
</dbReference>
<evidence type="ECO:0000256" key="1">
    <source>
        <dbReference type="ARBA" id="ARBA00022630"/>
    </source>
</evidence>
<comment type="caution">
    <text evidence="6">The sequence shown here is derived from an EMBL/GenBank/DDBJ whole genome shotgun (WGS) entry which is preliminary data.</text>
</comment>
<dbReference type="PANTHER" id="PTHR42659:SF2">
    <property type="entry name" value="XANTHINE DEHYDROGENASE SUBUNIT C-RELATED"/>
    <property type="match status" value="1"/>
</dbReference>
<organism evidence="6 7">
    <name type="scientific">Agrobacterium rosae</name>
    <dbReference type="NCBI Taxonomy" id="1972867"/>
    <lineage>
        <taxon>Bacteria</taxon>
        <taxon>Pseudomonadati</taxon>
        <taxon>Pseudomonadota</taxon>
        <taxon>Alphaproteobacteria</taxon>
        <taxon>Hyphomicrobiales</taxon>
        <taxon>Rhizobiaceae</taxon>
        <taxon>Rhizobium/Agrobacterium group</taxon>
        <taxon>Agrobacterium</taxon>
    </lineage>
</organism>
<dbReference type="Proteomes" id="UP001277561">
    <property type="component" value="Unassembled WGS sequence"/>
</dbReference>
<dbReference type="SMART" id="SM01092">
    <property type="entry name" value="CO_deh_flav_C"/>
    <property type="match status" value="1"/>
</dbReference>
<evidence type="ECO:0000313" key="8">
    <source>
        <dbReference type="Proteomes" id="UP001277561"/>
    </source>
</evidence>
<dbReference type="GeneID" id="86878981"/>
<sequence length="284" mass="29831">MSDILGRVLTVAGTFEEALAAQRWGAVVLAGGTWLMRNPRRGIALPQALISLHALPGLKTIDIEAHQVTIGAAVTHDALDRALAGVPGLEAVAAAASGSANPAIRRAATVGGNLCSIDFAAADLLPALLAVDAIVELRADHAPVRLPTATFLANRPLLLADAILTRVIVPRDAVASAHVRLPLRRAGDYPVAIVSGALSAEGRINIAVGSVETVPRRWTRLEEAFSRETGGRPASADIAASIARDCNDFDGRDGIEADGWYRREVLPALVRRTVKALLEKDAAR</sequence>
<keyword evidence="3" id="KW-0560">Oxidoreductase</keyword>
<keyword evidence="1" id="KW-0285">Flavoprotein</keyword>
<reference evidence="5 8" key="2">
    <citation type="journal article" date="2023" name="Phytobiomes J">
        <title>Deciphering the key players within the bacterial microbiota associated with aerial crown gall tumors on rhododendron: Insights into the gallobiome.</title>
        <authorList>
            <person name="Kuzmanovic N."/>
            <person name="Nesme J."/>
            <person name="Wolf J."/>
            <person name="Neumann-Schaal M."/>
            <person name="Petersen J."/>
            <person name="Fernandez-Gnecco G."/>
            <person name="Sproeer C."/>
            <person name="Bunk B."/>
            <person name="Overmann J."/>
            <person name="Sorensen S.J."/>
            <person name="Idczak E."/>
            <person name="Smalla K."/>
        </authorList>
    </citation>
    <scope>NUCLEOTIDE SEQUENCE [LARGE SCALE GENOMIC DNA]</scope>
    <source>
        <strain evidence="8">rho-14.1</strain>
        <strain evidence="5">Rho-14.1</strain>
    </source>
</reference>